<organism evidence="2">
    <name type="scientific">uncultured Eubacteriales bacterium</name>
    <dbReference type="NCBI Taxonomy" id="172733"/>
    <lineage>
        <taxon>Bacteria</taxon>
        <taxon>Bacillati</taxon>
        <taxon>Bacillota</taxon>
        <taxon>Clostridia</taxon>
        <taxon>Eubacteriales</taxon>
        <taxon>environmental samples</taxon>
    </lineage>
</organism>
<name>A0A212IVI4_9FIRM</name>
<gene>
    <name evidence="2" type="ORF">KL86CLO1_10082</name>
</gene>
<dbReference type="AlphaFoldDB" id="A0A212IVI4"/>
<proteinExistence type="predicted"/>
<accession>A0A212IVI4</accession>
<protein>
    <recommendedName>
        <fullName evidence="1">DUF7666 domain-containing protein</fullName>
    </recommendedName>
</protein>
<evidence type="ECO:0000313" key="2">
    <source>
        <dbReference type="EMBL" id="SBV91169.1"/>
    </source>
</evidence>
<dbReference type="EMBL" id="FLUN01000001">
    <property type="protein sequence ID" value="SBV91169.1"/>
    <property type="molecule type" value="Genomic_DNA"/>
</dbReference>
<feature type="domain" description="DUF7666" evidence="1">
    <location>
        <begin position="4"/>
        <end position="95"/>
    </location>
</feature>
<dbReference type="InterPro" id="IPR056083">
    <property type="entry name" value="DUF7666"/>
</dbReference>
<sequence length="184" mass="20657">MSLIAYKMFDPGLICRGYQFKADAMNVTEKANCRSNGFHCAENPLDCLTYYPNFSEAECWEVEAGGDIDEDDIDSKISCTEMRLIRRLSLRDFLEAALLYIVRHPFREWNGNVIRDCGAAENGFAIVRGVDPAAAGPQGAYLALAKENPLTRRIEEIALWEVDGSGRKPGVYYDCQGKEREEAD</sequence>
<reference evidence="2" key="1">
    <citation type="submission" date="2016-04" db="EMBL/GenBank/DDBJ databases">
        <authorList>
            <person name="Evans L.H."/>
            <person name="Alamgir A."/>
            <person name="Owens N."/>
            <person name="Weber N.D."/>
            <person name="Virtaneva K."/>
            <person name="Barbian K."/>
            <person name="Babar A."/>
            <person name="Rosenke K."/>
        </authorList>
    </citation>
    <scope>NUCLEOTIDE SEQUENCE</scope>
    <source>
        <strain evidence="2">86</strain>
    </source>
</reference>
<dbReference type="Pfam" id="PF24703">
    <property type="entry name" value="DUF7666"/>
    <property type="match status" value="1"/>
</dbReference>
<evidence type="ECO:0000259" key="1">
    <source>
        <dbReference type="Pfam" id="PF24703"/>
    </source>
</evidence>